<proteinExistence type="predicted"/>
<name>A0A9Q0GZQ2_9MAGN</name>
<dbReference type="InterPro" id="IPR044296">
    <property type="entry name" value="HIPP46"/>
</dbReference>
<keyword evidence="2" id="KW-1185">Reference proteome</keyword>
<dbReference type="EMBL" id="JAMYWD010000011">
    <property type="protein sequence ID" value="KAJ4956848.1"/>
    <property type="molecule type" value="Genomic_DNA"/>
</dbReference>
<dbReference type="AlphaFoldDB" id="A0A9Q0GZQ2"/>
<accession>A0A9Q0GZQ2</accession>
<dbReference type="Gene3D" id="3.30.70.100">
    <property type="match status" value="1"/>
</dbReference>
<dbReference type="PANTHER" id="PTHR46371">
    <property type="entry name" value="OS04G0464100 PROTEIN"/>
    <property type="match status" value="1"/>
</dbReference>
<evidence type="ECO:0000313" key="1">
    <source>
        <dbReference type="EMBL" id="KAJ4956848.1"/>
    </source>
</evidence>
<protein>
    <submittedName>
        <fullName evidence="1">Uncharacterized protein</fullName>
    </submittedName>
</protein>
<dbReference type="Proteomes" id="UP001141806">
    <property type="component" value="Unassembled WGS sequence"/>
</dbReference>
<gene>
    <name evidence="1" type="ORF">NE237_013631</name>
</gene>
<dbReference type="OrthoDB" id="692882at2759"/>
<reference evidence="1" key="1">
    <citation type="journal article" date="2023" name="Plant J.">
        <title>The genome of the king protea, Protea cynaroides.</title>
        <authorList>
            <person name="Chang J."/>
            <person name="Duong T.A."/>
            <person name="Schoeman C."/>
            <person name="Ma X."/>
            <person name="Roodt D."/>
            <person name="Barker N."/>
            <person name="Li Z."/>
            <person name="Van de Peer Y."/>
            <person name="Mizrachi E."/>
        </authorList>
    </citation>
    <scope>NUCLEOTIDE SEQUENCE</scope>
    <source>
        <tissue evidence="1">Young leaves</tissue>
    </source>
</reference>
<sequence>MKQKIVIKVTITGKKSRPKAMRIAVSQPGVESVAFQGEEKEELVVIGDGVDSIVLITHLRRSLGYADLLTVGDPDGEKKEEKETKNELVIQPVSWPTIYQNVQPYFTNQERSYNYQEPNCSIM</sequence>
<comment type="caution">
    <text evidence="1">The sequence shown here is derived from an EMBL/GenBank/DDBJ whole genome shotgun (WGS) entry which is preliminary data.</text>
</comment>
<evidence type="ECO:0000313" key="2">
    <source>
        <dbReference type="Proteomes" id="UP001141806"/>
    </source>
</evidence>
<organism evidence="1 2">
    <name type="scientific">Protea cynaroides</name>
    <dbReference type="NCBI Taxonomy" id="273540"/>
    <lineage>
        <taxon>Eukaryota</taxon>
        <taxon>Viridiplantae</taxon>
        <taxon>Streptophyta</taxon>
        <taxon>Embryophyta</taxon>
        <taxon>Tracheophyta</taxon>
        <taxon>Spermatophyta</taxon>
        <taxon>Magnoliopsida</taxon>
        <taxon>Proteales</taxon>
        <taxon>Proteaceae</taxon>
        <taxon>Protea</taxon>
    </lineage>
</organism>